<feature type="transmembrane region" description="Helical" evidence="7">
    <location>
        <begin position="362"/>
        <end position="378"/>
    </location>
</feature>
<reference evidence="8 9" key="1">
    <citation type="submission" date="2020-12" db="EMBL/GenBank/DDBJ databases">
        <authorList>
            <person name="Shan Y."/>
        </authorList>
    </citation>
    <scope>NUCLEOTIDE SEQUENCE [LARGE SCALE GENOMIC DNA]</scope>
    <source>
        <strain evidence="9">csc3.9</strain>
    </source>
</reference>
<gene>
    <name evidence="8" type="primary">chrA</name>
    <name evidence="8" type="ORF">I6N98_07995</name>
</gene>
<dbReference type="PANTHER" id="PTHR33567:SF3">
    <property type="entry name" value="CHROMATE ION TRANSPORTER (EUROFUNG)"/>
    <property type="match status" value="1"/>
</dbReference>
<evidence type="ECO:0000256" key="7">
    <source>
        <dbReference type="SAM" id="Phobius"/>
    </source>
</evidence>
<dbReference type="Proteomes" id="UP000596063">
    <property type="component" value="Chromosome"/>
</dbReference>
<feature type="transmembrane region" description="Helical" evidence="7">
    <location>
        <begin position="115"/>
        <end position="132"/>
    </location>
</feature>
<feature type="transmembrane region" description="Helical" evidence="7">
    <location>
        <begin position="144"/>
        <end position="174"/>
    </location>
</feature>
<dbReference type="NCBIfam" id="TIGR00937">
    <property type="entry name" value="2A51"/>
    <property type="match status" value="1"/>
</dbReference>
<proteinExistence type="inferred from homology"/>
<keyword evidence="4 7" id="KW-0812">Transmembrane</keyword>
<evidence type="ECO:0000313" key="9">
    <source>
        <dbReference type="Proteomes" id="UP000596063"/>
    </source>
</evidence>
<evidence type="ECO:0000256" key="4">
    <source>
        <dbReference type="ARBA" id="ARBA00022692"/>
    </source>
</evidence>
<evidence type="ECO:0000256" key="5">
    <source>
        <dbReference type="ARBA" id="ARBA00022989"/>
    </source>
</evidence>
<evidence type="ECO:0000256" key="2">
    <source>
        <dbReference type="ARBA" id="ARBA00005262"/>
    </source>
</evidence>
<dbReference type="PANTHER" id="PTHR33567">
    <property type="entry name" value="CHROMATE ION TRANSPORTER (EUROFUNG)"/>
    <property type="match status" value="1"/>
</dbReference>
<dbReference type="GO" id="GO:0015109">
    <property type="term" value="F:chromate transmembrane transporter activity"/>
    <property type="evidence" value="ECO:0007669"/>
    <property type="project" value="InterPro"/>
</dbReference>
<dbReference type="KEGG" id="snan:I6N98_07995"/>
<keyword evidence="9" id="KW-1185">Reference proteome</keyword>
<keyword evidence="3" id="KW-1003">Cell membrane</keyword>
<name>A0A7T4R412_9GAMM</name>
<dbReference type="AlphaFoldDB" id="A0A7T4R412"/>
<comment type="similarity">
    <text evidence="2">Belongs to the chromate ion transporter (CHR) (TC 2.A.51) family.</text>
</comment>
<comment type="subcellular location">
    <subcellularLocation>
        <location evidence="1">Cell membrane</location>
        <topology evidence="1">Multi-pass membrane protein</topology>
    </subcellularLocation>
</comment>
<feature type="transmembrane region" description="Helical" evidence="7">
    <location>
        <begin position="339"/>
        <end position="357"/>
    </location>
</feature>
<sequence>MVETWRIFVRFLYLGCVSFGGPAAHIGYFRKEFVEQRRWLNSDQFAANLALCQFLPGPASSQLGFAIGCHRGGLWGGLGAFWGFTLPSFLLMWALASSQQHGLGPLLFESGVVEGLKLLAVAVVADAIWTMGQQFCRRWDTAVIAALTALALWWLTTPLTQLAVLAAAAVLGYLRSEKPNRPVPQVTLPASGKGALLIFALVLLASFVAASSVFSQFYQAGALVFGGGHVVVPLLQSFIGDAVPADQFLLGYAAAQAVPGPMFTLASYLGAVLRPESALTFAAVATAGVFLPGFLLVIALRESWQTLSQRPRIAATVTAVNAAAVGMLVAAWFGPITGHAPAGWWAAGVAVLGFVALRSKRVPVGVLIVGFSLLGWWQF</sequence>
<evidence type="ECO:0000256" key="3">
    <source>
        <dbReference type="ARBA" id="ARBA00022475"/>
    </source>
</evidence>
<dbReference type="EMBL" id="CP066167">
    <property type="protein sequence ID" value="QQD20109.1"/>
    <property type="molecule type" value="Genomic_DNA"/>
</dbReference>
<accession>A0A7T4R412</accession>
<keyword evidence="6 7" id="KW-0472">Membrane</keyword>
<dbReference type="GO" id="GO:0005886">
    <property type="term" value="C:plasma membrane"/>
    <property type="evidence" value="ECO:0007669"/>
    <property type="project" value="UniProtKB-SubCell"/>
</dbReference>
<protein>
    <submittedName>
        <fullName evidence="8">Chromate efflux transporter</fullName>
    </submittedName>
</protein>
<feature type="transmembrane region" description="Helical" evidence="7">
    <location>
        <begin position="278"/>
        <end position="300"/>
    </location>
</feature>
<feature type="transmembrane region" description="Helical" evidence="7">
    <location>
        <begin position="194"/>
        <end position="214"/>
    </location>
</feature>
<evidence type="ECO:0000256" key="6">
    <source>
        <dbReference type="ARBA" id="ARBA00023136"/>
    </source>
</evidence>
<evidence type="ECO:0000256" key="1">
    <source>
        <dbReference type="ARBA" id="ARBA00004651"/>
    </source>
</evidence>
<dbReference type="Pfam" id="PF02417">
    <property type="entry name" value="Chromate_transp"/>
    <property type="match status" value="2"/>
</dbReference>
<dbReference type="PIRSF" id="PIRSF004810">
    <property type="entry name" value="ChrA"/>
    <property type="match status" value="1"/>
</dbReference>
<keyword evidence="5 7" id="KW-1133">Transmembrane helix</keyword>
<feature type="transmembrane region" description="Helical" evidence="7">
    <location>
        <begin position="312"/>
        <end position="333"/>
    </location>
</feature>
<evidence type="ECO:0000313" key="8">
    <source>
        <dbReference type="EMBL" id="QQD20109.1"/>
    </source>
</evidence>
<dbReference type="InterPro" id="IPR014047">
    <property type="entry name" value="Chr_Tranpt_l_chain"/>
</dbReference>
<dbReference type="InterPro" id="IPR003370">
    <property type="entry name" value="Chromate_transpt"/>
</dbReference>
<feature type="transmembrane region" description="Helical" evidence="7">
    <location>
        <begin position="74"/>
        <end position="95"/>
    </location>
</feature>
<organism evidence="8 9">
    <name type="scientific">Spongiibacter nanhainus</name>
    <dbReference type="NCBI Taxonomy" id="2794344"/>
    <lineage>
        <taxon>Bacteria</taxon>
        <taxon>Pseudomonadati</taxon>
        <taxon>Pseudomonadota</taxon>
        <taxon>Gammaproteobacteria</taxon>
        <taxon>Cellvibrionales</taxon>
        <taxon>Spongiibacteraceae</taxon>
        <taxon>Spongiibacter</taxon>
    </lineage>
</organism>
<feature type="transmembrane region" description="Helical" evidence="7">
    <location>
        <begin position="12"/>
        <end position="29"/>
    </location>
</feature>
<feature type="transmembrane region" description="Helical" evidence="7">
    <location>
        <begin position="221"/>
        <end position="239"/>
    </location>
</feature>